<dbReference type="PROSITE" id="PS50005">
    <property type="entry name" value="TPR"/>
    <property type="match status" value="1"/>
</dbReference>
<dbReference type="SUPFAM" id="SSF48452">
    <property type="entry name" value="TPR-like"/>
    <property type="match status" value="1"/>
</dbReference>
<dbReference type="Pfam" id="PF13525">
    <property type="entry name" value="YfiO"/>
    <property type="match status" value="1"/>
</dbReference>
<dbReference type="InterPro" id="IPR011990">
    <property type="entry name" value="TPR-like_helical_dom_sf"/>
</dbReference>
<keyword evidence="1" id="KW-0732">Signal</keyword>
<organism evidence="4 5">
    <name type="scientific">Pelobacter propionicus (strain DSM 2379 / NBRC 103807 / OttBd1)</name>
    <dbReference type="NCBI Taxonomy" id="338966"/>
    <lineage>
        <taxon>Bacteria</taxon>
        <taxon>Pseudomonadati</taxon>
        <taxon>Thermodesulfobacteriota</taxon>
        <taxon>Desulfuromonadia</taxon>
        <taxon>Desulfuromonadales</taxon>
        <taxon>Desulfuromonadaceae</taxon>
        <taxon>Pelobacter</taxon>
    </lineage>
</organism>
<evidence type="ECO:0000313" key="4">
    <source>
        <dbReference type="EMBL" id="ABK99461.1"/>
    </source>
</evidence>
<accession>A1AQ41</accession>
<dbReference type="Proteomes" id="UP000006732">
    <property type="component" value="Chromosome"/>
</dbReference>
<keyword evidence="5" id="KW-1185">Reference proteome</keyword>
<dbReference type="InterPro" id="IPR039565">
    <property type="entry name" value="BamD-like"/>
</dbReference>
<feature type="repeat" description="TPR" evidence="2">
    <location>
        <begin position="34"/>
        <end position="67"/>
    </location>
</feature>
<name>A1AQ41_PELPD</name>
<protein>
    <recommendedName>
        <fullName evidence="3">Outer membrane lipoprotein BamD-like domain-containing protein</fullName>
    </recommendedName>
</protein>
<dbReference type="OrthoDB" id="5491410at2"/>
<gene>
    <name evidence="4" type="ordered locus">Ppro_1849</name>
</gene>
<dbReference type="HOGENOM" id="CLU_069089_0_0_7"/>
<proteinExistence type="predicted"/>
<keyword evidence="2" id="KW-0802">TPR repeat</keyword>
<evidence type="ECO:0000259" key="3">
    <source>
        <dbReference type="Pfam" id="PF13525"/>
    </source>
</evidence>
<feature type="domain" description="Outer membrane lipoprotein BamD-like" evidence="3">
    <location>
        <begin position="45"/>
        <end position="141"/>
    </location>
</feature>
<dbReference type="AlphaFoldDB" id="A1AQ41"/>
<evidence type="ECO:0000313" key="5">
    <source>
        <dbReference type="Proteomes" id="UP000006732"/>
    </source>
</evidence>
<evidence type="ECO:0000256" key="2">
    <source>
        <dbReference type="PROSITE-ProRule" id="PRU00339"/>
    </source>
</evidence>
<reference evidence="4 5" key="1">
    <citation type="submission" date="2006-10" db="EMBL/GenBank/DDBJ databases">
        <title>Complete sequence of chromosome of Pelobacter propionicus DSM 2379.</title>
        <authorList>
            <consortium name="US DOE Joint Genome Institute"/>
            <person name="Copeland A."/>
            <person name="Lucas S."/>
            <person name="Lapidus A."/>
            <person name="Barry K."/>
            <person name="Detter J.C."/>
            <person name="Glavina del Rio T."/>
            <person name="Hammon N."/>
            <person name="Israni S."/>
            <person name="Dalin E."/>
            <person name="Tice H."/>
            <person name="Pitluck S."/>
            <person name="Saunders E."/>
            <person name="Brettin T."/>
            <person name="Bruce D."/>
            <person name="Han C."/>
            <person name="Tapia R."/>
            <person name="Schmutz J."/>
            <person name="Larimer F."/>
            <person name="Land M."/>
            <person name="Hauser L."/>
            <person name="Kyrpides N."/>
            <person name="Kim E."/>
            <person name="Lovley D."/>
            <person name="Richardson P."/>
        </authorList>
    </citation>
    <scope>NUCLEOTIDE SEQUENCE [LARGE SCALE GENOMIC DNA]</scope>
    <source>
        <strain evidence="5">DSM 2379 / NBRC 103807 / OttBd1</strain>
    </source>
</reference>
<sequence length="297" mass="32498">MTDTVNRLILLVVALLLILPTPSHGEGAGILLTEEVQLKLGDAFMAEGEYYRAITEYKKLIILFPASRRVEDAGFRIAMAYYRGEEYEAAVRAFAAFQVNHPGSGYAPQAGYYEGMSHLGLNRPEKAENSFSRVVATYPDSDSGRRALLGNSLIRFDRKDTAGCRQQLERYLADYPGDERAHNVSEAISLLDRNREPPQKSPLTAGLLSALIPGSGHIYAGHYGDGITSFFLNGLFIAGTVMSVKQENYAVAGLVGTIGLPFYIGTIHGAANAANRYNLGIRKDLRGQLSVMLDIQF</sequence>
<dbReference type="STRING" id="338966.Ppro_1849"/>
<evidence type="ECO:0000256" key="1">
    <source>
        <dbReference type="ARBA" id="ARBA00022729"/>
    </source>
</evidence>
<dbReference type="Gene3D" id="1.25.40.10">
    <property type="entry name" value="Tetratricopeptide repeat domain"/>
    <property type="match status" value="1"/>
</dbReference>
<dbReference type="InterPro" id="IPR019734">
    <property type="entry name" value="TPR_rpt"/>
</dbReference>
<dbReference type="EMBL" id="CP000482">
    <property type="protein sequence ID" value="ABK99461.1"/>
    <property type="molecule type" value="Genomic_DNA"/>
</dbReference>
<dbReference type="eggNOG" id="COG1729">
    <property type="taxonomic scope" value="Bacteria"/>
</dbReference>
<dbReference type="KEGG" id="ppd:Ppro_1849"/>